<organism evidence="1">
    <name type="scientific">marine metagenome</name>
    <dbReference type="NCBI Taxonomy" id="408172"/>
    <lineage>
        <taxon>unclassified sequences</taxon>
        <taxon>metagenomes</taxon>
        <taxon>ecological metagenomes</taxon>
    </lineage>
</organism>
<reference evidence="1" key="1">
    <citation type="submission" date="2018-05" db="EMBL/GenBank/DDBJ databases">
        <authorList>
            <person name="Lanie J.A."/>
            <person name="Ng W.-L."/>
            <person name="Kazmierczak K.M."/>
            <person name="Andrzejewski T.M."/>
            <person name="Davidsen T.M."/>
            <person name="Wayne K.J."/>
            <person name="Tettelin H."/>
            <person name="Glass J.I."/>
            <person name="Rusch D."/>
            <person name="Podicherti R."/>
            <person name="Tsui H.-C.T."/>
            <person name="Winkler M.E."/>
        </authorList>
    </citation>
    <scope>NUCLEOTIDE SEQUENCE</scope>
</reference>
<proteinExistence type="predicted"/>
<protein>
    <submittedName>
        <fullName evidence="1">Uncharacterized protein</fullName>
    </submittedName>
</protein>
<sequence length="54" mass="6033">MGFKIESQLELHLMRQAPALAQICCILIKNGLRKIQGMQLNGKTNSPAYASQFK</sequence>
<dbReference type="AlphaFoldDB" id="A0A382AIZ2"/>
<evidence type="ECO:0000313" key="1">
    <source>
        <dbReference type="EMBL" id="SVB01334.1"/>
    </source>
</evidence>
<dbReference type="EMBL" id="UINC01025553">
    <property type="protein sequence ID" value="SVB01334.1"/>
    <property type="molecule type" value="Genomic_DNA"/>
</dbReference>
<accession>A0A382AIZ2</accession>
<name>A0A382AIZ2_9ZZZZ</name>
<gene>
    <name evidence="1" type="ORF">METZ01_LOCUS154188</name>
</gene>